<organism evidence="1 2">
    <name type="scientific">Artomyces pyxidatus</name>
    <dbReference type="NCBI Taxonomy" id="48021"/>
    <lineage>
        <taxon>Eukaryota</taxon>
        <taxon>Fungi</taxon>
        <taxon>Dikarya</taxon>
        <taxon>Basidiomycota</taxon>
        <taxon>Agaricomycotina</taxon>
        <taxon>Agaricomycetes</taxon>
        <taxon>Russulales</taxon>
        <taxon>Auriscalpiaceae</taxon>
        <taxon>Artomyces</taxon>
    </lineage>
</organism>
<dbReference type="Proteomes" id="UP000814140">
    <property type="component" value="Unassembled WGS sequence"/>
</dbReference>
<proteinExistence type="predicted"/>
<accession>A0ACB8TKM1</accession>
<evidence type="ECO:0000313" key="1">
    <source>
        <dbReference type="EMBL" id="KAI0068954.1"/>
    </source>
</evidence>
<protein>
    <submittedName>
        <fullName evidence="1">ACBP-domain-containing protein</fullName>
    </submittedName>
</protein>
<reference evidence="1" key="2">
    <citation type="journal article" date="2022" name="New Phytol.">
        <title>Evolutionary transition to the ectomycorrhizal habit in the genomes of a hyperdiverse lineage of mushroom-forming fungi.</title>
        <authorList>
            <person name="Looney B."/>
            <person name="Miyauchi S."/>
            <person name="Morin E."/>
            <person name="Drula E."/>
            <person name="Courty P.E."/>
            <person name="Kohler A."/>
            <person name="Kuo A."/>
            <person name="LaButti K."/>
            <person name="Pangilinan J."/>
            <person name="Lipzen A."/>
            <person name="Riley R."/>
            <person name="Andreopoulos W."/>
            <person name="He G."/>
            <person name="Johnson J."/>
            <person name="Nolan M."/>
            <person name="Tritt A."/>
            <person name="Barry K.W."/>
            <person name="Grigoriev I.V."/>
            <person name="Nagy L.G."/>
            <person name="Hibbett D."/>
            <person name="Henrissat B."/>
            <person name="Matheny P.B."/>
            <person name="Labbe J."/>
            <person name="Martin F.M."/>
        </authorList>
    </citation>
    <scope>NUCLEOTIDE SEQUENCE</scope>
    <source>
        <strain evidence="1">HHB10654</strain>
    </source>
</reference>
<dbReference type="EMBL" id="MU277187">
    <property type="protein sequence ID" value="KAI0068954.1"/>
    <property type="molecule type" value="Genomic_DNA"/>
</dbReference>
<gene>
    <name evidence="1" type="ORF">BV25DRAFT_1844844</name>
</gene>
<sequence length="468" mass="51660">MDTHTLIDAQFDRAVEIIQSLPKTGPIQTGYEEKLTMYSLYKQATVGNVKTPRPGIWDMLGRAKWDAWAKHKDLDSYEAKWLYVDALLKVLRKYSDKTVARDLVRELESYEGDPSNIIMSRTLSNRSPDSDSSGSESAAGVPGSGYHSGQLPAHLKNQLALQRSQQTVPEEGTSEDETSEEELHEVRVPRAASTHERSQTVVNRPQSSLSSHRYRTPMASSMLMSPPTIPTSQPLPGFETPSAFAGPSSASLPSSSYQATTPYSGQFARQLASPPTYPPQHGYQPALGTRQHALPGGLPPRPPSRVALERAIESVQAHLAALSERFEVLESRSIPAWTGYASPGPAKSGPSPTFAGRGSPSGRGRDILDWNFDQMGLWSIVLKVLSRVLGSMRQLATFLAHNENHSPTLIILRRLFLDVSFILCVLALMKLVWRKTGIRRREVSAAFRALWWALVGRSPPRVMNDRGV</sequence>
<evidence type="ECO:0000313" key="2">
    <source>
        <dbReference type="Proteomes" id="UP000814140"/>
    </source>
</evidence>
<reference evidence="1" key="1">
    <citation type="submission" date="2021-03" db="EMBL/GenBank/DDBJ databases">
        <authorList>
            <consortium name="DOE Joint Genome Institute"/>
            <person name="Ahrendt S."/>
            <person name="Looney B.P."/>
            <person name="Miyauchi S."/>
            <person name="Morin E."/>
            <person name="Drula E."/>
            <person name="Courty P.E."/>
            <person name="Chicoki N."/>
            <person name="Fauchery L."/>
            <person name="Kohler A."/>
            <person name="Kuo A."/>
            <person name="Labutti K."/>
            <person name="Pangilinan J."/>
            <person name="Lipzen A."/>
            <person name="Riley R."/>
            <person name="Andreopoulos W."/>
            <person name="He G."/>
            <person name="Johnson J."/>
            <person name="Barry K.W."/>
            <person name="Grigoriev I.V."/>
            <person name="Nagy L."/>
            <person name="Hibbett D."/>
            <person name="Henrissat B."/>
            <person name="Matheny P.B."/>
            <person name="Labbe J."/>
            <person name="Martin F."/>
        </authorList>
    </citation>
    <scope>NUCLEOTIDE SEQUENCE</scope>
    <source>
        <strain evidence="1">HHB10654</strain>
    </source>
</reference>
<keyword evidence="2" id="KW-1185">Reference proteome</keyword>
<name>A0ACB8TKM1_9AGAM</name>
<comment type="caution">
    <text evidence="1">The sequence shown here is derived from an EMBL/GenBank/DDBJ whole genome shotgun (WGS) entry which is preliminary data.</text>
</comment>